<dbReference type="Pfam" id="PF02609">
    <property type="entry name" value="Exonuc_VII_S"/>
    <property type="match status" value="1"/>
</dbReference>
<keyword evidence="7" id="KW-0175">Coiled coil</keyword>
<keyword evidence="9" id="KW-1185">Reference proteome</keyword>
<dbReference type="EMBL" id="CP036150">
    <property type="protein sequence ID" value="QEN07497.1"/>
    <property type="molecule type" value="Genomic_DNA"/>
</dbReference>
<reference evidence="8 9" key="1">
    <citation type="submission" date="2019-02" db="EMBL/GenBank/DDBJ databases">
        <title>Complete Genome Sequence and Methylome Analysis of free living Spirochaetas.</title>
        <authorList>
            <person name="Fomenkov A."/>
            <person name="Dubinina G."/>
            <person name="Leshcheva N."/>
            <person name="Mikheeva N."/>
            <person name="Grabovich M."/>
            <person name="Vincze T."/>
            <person name="Roberts R.J."/>
        </authorList>
    </citation>
    <scope>NUCLEOTIDE SEQUENCE [LARGE SCALE GENOMIC DNA]</scope>
    <source>
        <strain evidence="8 9">K2</strain>
    </source>
</reference>
<dbReference type="Proteomes" id="UP000324209">
    <property type="component" value="Chromosome"/>
</dbReference>
<proteinExistence type="inferred from homology"/>
<evidence type="ECO:0000256" key="1">
    <source>
        <dbReference type="ARBA" id="ARBA00009998"/>
    </source>
</evidence>
<evidence type="ECO:0000256" key="3">
    <source>
        <dbReference type="ARBA" id="ARBA00022722"/>
    </source>
</evidence>
<evidence type="ECO:0000256" key="2">
    <source>
        <dbReference type="ARBA" id="ARBA00022490"/>
    </source>
</evidence>
<keyword evidence="2 6" id="KW-0963">Cytoplasm</keyword>
<dbReference type="GO" id="GO:0008855">
    <property type="term" value="F:exodeoxyribonuclease VII activity"/>
    <property type="evidence" value="ECO:0007669"/>
    <property type="project" value="UniProtKB-UniRule"/>
</dbReference>
<dbReference type="InterPro" id="IPR003761">
    <property type="entry name" value="Exonuc_VII_S"/>
</dbReference>
<dbReference type="NCBIfam" id="TIGR01280">
    <property type="entry name" value="xseB"/>
    <property type="match status" value="1"/>
</dbReference>
<evidence type="ECO:0000256" key="5">
    <source>
        <dbReference type="ARBA" id="ARBA00022839"/>
    </source>
</evidence>
<comment type="catalytic activity">
    <reaction evidence="6">
        <text>Exonucleolytic cleavage in either 5'- to 3'- or 3'- to 5'-direction to yield nucleoside 5'-phosphates.</text>
        <dbReference type="EC" id="3.1.11.6"/>
    </reaction>
</comment>
<dbReference type="GO" id="GO:0009318">
    <property type="term" value="C:exodeoxyribonuclease VII complex"/>
    <property type="evidence" value="ECO:0007669"/>
    <property type="project" value="UniProtKB-UniRule"/>
</dbReference>
<comment type="subcellular location">
    <subcellularLocation>
        <location evidence="6">Cytoplasm</location>
    </subcellularLocation>
</comment>
<name>A0A5C1QJ58_9SPIO</name>
<dbReference type="GO" id="GO:0005737">
    <property type="term" value="C:cytoplasm"/>
    <property type="evidence" value="ECO:0007669"/>
    <property type="project" value="UniProtKB-SubCell"/>
</dbReference>
<dbReference type="AlphaFoldDB" id="A0A5C1QJ58"/>
<comment type="function">
    <text evidence="6">Bidirectionally degrades single-stranded DNA into large acid-insoluble oligonucleotides, which are then degraded further into small acid-soluble oligonucleotides.</text>
</comment>
<evidence type="ECO:0000313" key="8">
    <source>
        <dbReference type="EMBL" id="QEN07497.1"/>
    </source>
</evidence>
<dbReference type="GO" id="GO:0006308">
    <property type="term" value="P:DNA catabolic process"/>
    <property type="evidence" value="ECO:0007669"/>
    <property type="project" value="UniProtKB-UniRule"/>
</dbReference>
<comment type="subunit">
    <text evidence="6">Heterooligomer composed of large and small subunits.</text>
</comment>
<gene>
    <name evidence="6 8" type="primary">xseB</name>
    <name evidence="8" type="ORF">EXM22_05650</name>
</gene>
<evidence type="ECO:0000313" key="9">
    <source>
        <dbReference type="Proteomes" id="UP000324209"/>
    </source>
</evidence>
<organism evidence="8 9">
    <name type="scientific">Oceanispirochaeta crateris</name>
    <dbReference type="NCBI Taxonomy" id="2518645"/>
    <lineage>
        <taxon>Bacteria</taxon>
        <taxon>Pseudomonadati</taxon>
        <taxon>Spirochaetota</taxon>
        <taxon>Spirochaetia</taxon>
        <taxon>Spirochaetales</taxon>
        <taxon>Spirochaetaceae</taxon>
        <taxon>Oceanispirochaeta</taxon>
    </lineage>
</organism>
<dbReference type="EC" id="3.1.11.6" evidence="6"/>
<dbReference type="HAMAP" id="MF_00337">
    <property type="entry name" value="Exonuc_7_S"/>
    <property type="match status" value="1"/>
</dbReference>
<evidence type="ECO:0000256" key="7">
    <source>
        <dbReference type="SAM" id="Coils"/>
    </source>
</evidence>
<keyword evidence="4 6" id="KW-0378">Hydrolase</keyword>
<feature type="coiled-coil region" evidence="7">
    <location>
        <begin position="15"/>
        <end position="77"/>
    </location>
</feature>
<dbReference type="Gene3D" id="1.10.287.1040">
    <property type="entry name" value="Exonuclease VII, small subunit"/>
    <property type="match status" value="1"/>
</dbReference>
<comment type="similarity">
    <text evidence="1 6">Belongs to the XseB family.</text>
</comment>
<evidence type="ECO:0000256" key="6">
    <source>
        <dbReference type="HAMAP-Rule" id="MF_00337"/>
    </source>
</evidence>
<keyword evidence="5 6" id="KW-0269">Exonuclease</keyword>
<sequence>MCICSLQTDRSLPSLKEIKLKFEQKMNRLEEISELIKSGEPEFSQQLELYKEGAVLAEEIEKELEKAELLIQEISEEDQGEN</sequence>
<accession>A0A5C1QJ58</accession>
<protein>
    <recommendedName>
        <fullName evidence="6">Exodeoxyribonuclease 7 small subunit</fullName>
        <ecNumber evidence="6">3.1.11.6</ecNumber>
    </recommendedName>
    <alternativeName>
        <fullName evidence="6">Exodeoxyribonuclease VII small subunit</fullName>
        <shortName evidence="6">Exonuclease VII small subunit</shortName>
    </alternativeName>
</protein>
<dbReference type="InterPro" id="IPR037004">
    <property type="entry name" value="Exonuc_VII_ssu_sf"/>
</dbReference>
<dbReference type="SUPFAM" id="SSF116842">
    <property type="entry name" value="XseB-like"/>
    <property type="match status" value="1"/>
</dbReference>
<dbReference type="KEGG" id="ock:EXM22_05650"/>
<evidence type="ECO:0000256" key="4">
    <source>
        <dbReference type="ARBA" id="ARBA00022801"/>
    </source>
</evidence>
<keyword evidence="3 6" id="KW-0540">Nuclease</keyword>